<comment type="pathway">
    <text evidence="1">Alkaloid biosynthesis; ergot alkaloid biosynthesis.</text>
</comment>
<evidence type="ECO:0000256" key="3">
    <source>
        <dbReference type="ARBA" id="ARBA00022450"/>
    </source>
</evidence>
<comment type="caution">
    <text evidence="8">The sequence shown here is derived from an EMBL/GenBank/DDBJ whole genome shotgun (WGS) entry which is preliminary data.</text>
</comment>
<dbReference type="OrthoDB" id="416786at2759"/>
<dbReference type="PANTHER" id="PTHR45527:SF1">
    <property type="entry name" value="FATTY ACID SYNTHASE"/>
    <property type="match status" value="1"/>
</dbReference>
<dbReference type="CDD" id="cd19534">
    <property type="entry name" value="E_NRPS"/>
    <property type="match status" value="1"/>
</dbReference>
<comment type="pathway">
    <text evidence="2">Secondary metabolite biosynthesis.</text>
</comment>
<dbReference type="EMBL" id="AZHE01000002">
    <property type="protein sequence ID" value="KHO00984.1"/>
    <property type="molecule type" value="Genomic_DNA"/>
</dbReference>
<dbReference type="FunFam" id="3.40.50.980:FF:000001">
    <property type="entry name" value="Non-ribosomal peptide synthetase"/>
    <property type="match status" value="1"/>
</dbReference>
<dbReference type="SUPFAM" id="SSF47336">
    <property type="entry name" value="ACP-like"/>
    <property type="match status" value="2"/>
</dbReference>
<dbReference type="FunFam" id="3.30.300.30:FF:000015">
    <property type="entry name" value="Nonribosomal peptide synthase SidD"/>
    <property type="match status" value="1"/>
</dbReference>
<gene>
    <name evidence="8" type="ORF">MAM_01762</name>
</gene>
<dbReference type="CDD" id="cd05918">
    <property type="entry name" value="A_NRPS_SidN3_like"/>
    <property type="match status" value="2"/>
</dbReference>
<keyword evidence="4" id="KW-0597">Phosphoprotein</keyword>
<keyword evidence="3" id="KW-0596">Phosphopantetheine</keyword>
<proteinExistence type="inferred from homology"/>
<dbReference type="Gene3D" id="3.30.300.30">
    <property type="match status" value="2"/>
</dbReference>
<dbReference type="Gene3D" id="3.40.50.12780">
    <property type="entry name" value="N-terminal domain of ligase-like"/>
    <property type="match status" value="2"/>
</dbReference>
<dbReference type="InterPro" id="IPR001242">
    <property type="entry name" value="Condensation_dom"/>
</dbReference>
<dbReference type="GO" id="GO:0031177">
    <property type="term" value="F:phosphopantetheine binding"/>
    <property type="evidence" value="ECO:0007669"/>
    <property type="project" value="InterPro"/>
</dbReference>
<accession>A0A0B2X3Q9</accession>
<dbReference type="InterPro" id="IPR020845">
    <property type="entry name" value="AMP-binding_CS"/>
</dbReference>
<dbReference type="SUPFAM" id="SSF56801">
    <property type="entry name" value="Acetyl-CoA synthetase-like"/>
    <property type="match status" value="2"/>
</dbReference>
<dbReference type="InterPro" id="IPR009081">
    <property type="entry name" value="PP-bd_ACP"/>
</dbReference>
<dbReference type="HOGENOM" id="CLU_000022_60_2_1"/>
<evidence type="ECO:0000259" key="7">
    <source>
        <dbReference type="PROSITE" id="PS50075"/>
    </source>
</evidence>
<dbReference type="InterPro" id="IPR000873">
    <property type="entry name" value="AMP-dep_synth/lig_dom"/>
</dbReference>
<dbReference type="GO" id="GO:0005737">
    <property type="term" value="C:cytoplasm"/>
    <property type="evidence" value="ECO:0007669"/>
    <property type="project" value="TreeGrafter"/>
</dbReference>
<dbReference type="InterPro" id="IPR010071">
    <property type="entry name" value="AA_adenyl_dom"/>
</dbReference>
<dbReference type="NCBIfam" id="TIGR01733">
    <property type="entry name" value="AA-adenyl-dom"/>
    <property type="match status" value="2"/>
</dbReference>
<dbReference type="Gene3D" id="3.30.559.30">
    <property type="entry name" value="Nonribosomal peptide synthetase, condensation domain"/>
    <property type="match status" value="3"/>
</dbReference>
<dbReference type="GO" id="GO:0043041">
    <property type="term" value="P:amino acid activation for nonribosomal peptide biosynthetic process"/>
    <property type="evidence" value="ECO:0007669"/>
    <property type="project" value="TreeGrafter"/>
</dbReference>
<dbReference type="InterPro" id="IPR020806">
    <property type="entry name" value="PKS_PP-bd"/>
</dbReference>
<dbReference type="STRING" id="1081103.A0A0B2X3Q9"/>
<feature type="domain" description="Carrier" evidence="7">
    <location>
        <begin position="1664"/>
        <end position="1740"/>
    </location>
</feature>
<dbReference type="Proteomes" id="UP000030816">
    <property type="component" value="Unassembled WGS sequence"/>
</dbReference>
<reference evidence="8 9" key="1">
    <citation type="journal article" date="2014" name="Proc. Natl. Acad. Sci. U.S.A.">
        <title>Trajectory and genomic determinants of fungal-pathogen speciation and host adaptation.</title>
        <authorList>
            <person name="Hu X."/>
            <person name="Xiao G."/>
            <person name="Zheng P."/>
            <person name="Shang Y."/>
            <person name="Su Y."/>
            <person name="Zhang X."/>
            <person name="Liu X."/>
            <person name="Zhan S."/>
            <person name="St Leger R.J."/>
            <person name="Wang C."/>
        </authorList>
    </citation>
    <scope>NUCLEOTIDE SEQUENCE [LARGE SCALE GENOMIC DNA]</scope>
    <source>
        <strain evidence="8 9">ARSEF 1941</strain>
    </source>
</reference>
<dbReference type="SMART" id="SM00823">
    <property type="entry name" value="PKS_PP"/>
    <property type="match status" value="2"/>
</dbReference>
<dbReference type="RefSeq" id="XP_040682049.1">
    <property type="nucleotide sequence ID" value="XM_040820561.1"/>
</dbReference>
<dbReference type="GeneID" id="63736217"/>
<evidence type="ECO:0000256" key="4">
    <source>
        <dbReference type="ARBA" id="ARBA00022553"/>
    </source>
</evidence>
<dbReference type="FunFam" id="3.40.50.12780:FF:000014">
    <property type="entry name" value="Nonribosomal peptide synthetase 1"/>
    <property type="match status" value="1"/>
</dbReference>
<name>A0A0B2X3Q9_METAS</name>
<dbReference type="PROSITE" id="PS50075">
    <property type="entry name" value="CARRIER"/>
    <property type="match status" value="2"/>
</dbReference>
<dbReference type="InterPro" id="IPR023213">
    <property type="entry name" value="CAT-like_dom_sf"/>
</dbReference>
<dbReference type="GO" id="GO:0016740">
    <property type="term" value="F:transferase activity"/>
    <property type="evidence" value="ECO:0007669"/>
    <property type="project" value="UniProtKB-KW"/>
</dbReference>
<keyword evidence="5" id="KW-0436">Ligase</keyword>
<evidence type="ECO:0000313" key="8">
    <source>
        <dbReference type="EMBL" id="KHO00984.1"/>
    </source>
</evidence>
<dbReference type="InterPro" id="IPR006162">
    <property type="entry name" value="Ppantetheine_attach_site"/>
</dbReference>
<dbReference type="Pfam" id="PF00668">
    <property type="entry name" value="Condensation"/>
    <property type="match status" value="3"/>
</dbReference>
<evidence type="ECO:0000256" key="1">
    <source>
        <dbReference type="ARBA" id="ARBA00005107"/>
    </source>
</evidence>
<dbReference type="Pfam" id="PF00550">
    <property type="entry name" value="PP-binding"/>
    <property type="match status" value="2"/>
</dbReference>
<comment type="similarity">
    <text evidence="6">Belongs to the NRP synthetase family.</text>
</comment>
<dbReference type="PROSITE" id="PS00455">
    <property type="entry name" value="AMP_BINDING"/>
    <property type="match status" value="1"/>
</dbReference>
<dbReference type="InterPro" id="IPR042099">
    <property type="entry name" value="ANL_N_sf"/>
</dbReference>
<dbReference type="FunFam" id="1.10.1200.10:FF:000005">
    <property type="entry name" value="Nonribosomal peptide synthetase 1"/>
    <property type="match status" value="1"/>
</dbReference>
<dbReference type="Gene3D" id="1.10.1200.10">
    <property type="entry name" value="ACP-like"/>
    <property type="match status" value="2"/>
</dbReference>
<feature type="domain" description="Carrier" evidence="7">
    <location>
        <begin position="577"/>
        <end position="653"/>
    </location>
</feature>
<dbReference type="InterPro" id="IPR036736">
    <property type="entry name" value="ACP-like_sf"/>
</dbReference>
<dbReference type="InterPro" id="IPR045851">
    <property type="entry name" value="AMP-bd_C_sf"/>
</dbReference>
<dbReference type="PROSITE" id="PS00012">
    <property type="entry name" value="PHOSPHOPANTETHEINE"/>
    <property type="match status" value="1"/>
</dbReference>
<evidence type="ECO:0000256" key="2">
    <source>
        <dbReference type="ARBA" id="ARBA00005179"/>
    </source>
</evidence>
<sequence>MTADSLLSMDGHHPKDGIRQVWAFNKAQPPTVDECIHTTIASRNARQPGKVVVQAWDGLLTFSSLNQLSESLAGHLASHGVGPEVIVPVCFEKSVWIVVAMLGVLKAGGAFTLIDPGLPEERVRSICLQIRARTAVTSISCRTLLASLADNIVAVDSTLSERKFPTLPVSPSSPTNAAYVIFTSGSSGQPKGCVVEHRAFCSAALTHGSLLNMDRDTRSLQFSSYAFGVCLLDVLATLIVGGCVCIPSEEERSVSLLPAAIRKLDANWALFTPSTLAHLRPEDVPSLRTIVLGGEAVQKSQIKEWSSRLHLRYGYGSAETCVAMSSLQLGQTSASSDVGRVATGRCWIVDEADINSLVPVGVPGELVFEGTATGREYLHDPEQTSRAFIPAPSWRASFGPCEAASRFYRTGDLAAFKPDGSIQLLGRKDTQVKINGQRIEIGEVEHQAKLSTPIIKDVAVEFAVLSSSSKKSPELVGFLVLEDDEPGDEANPKATKMRDASEASYDNRAISAIQGVQARLQRVLPHFMVPSVLVILHSLPKTPTGKVFRKQLREIASAMPPHQIARLRSFARGDIQPPRTEQEACLRDLWSLALNMDADVIGVDDNFFLLGGDSKAAIRLVGAASNIGLTMAVADVFRRPVLSAMAQIQFIRTKEDPSAQHVVPFSLLRDARPAAEVCKELSELCSIDQSLVEDAYPCTPMQEGLLSLSSKGVGDYVQQIVLEMCDGVELDTFRTAWEHAFRSTAILRTRIVQHHQHGLVQVVCKDTIDWTRHSNLEDYLARDRMTVMTLGSRLSRYAVVGDEKTASRRFVWTLHHSIHDGWSLPHVIDLVAEAYRNRGPVKRPEFNVFVKHVVGEPREEAEAYWRSYLADGDFSPFPCLSPSMREPAANSSLELKHRVSLGRNTQLTASTLIRGALAILISRYTASKDVIFGAVLSGRNAPVTGIENIIGPTIATVPIRVRLEPNQSVLHYLQAVQQQATDMIPFEQMGLKRIAKSNGNGQSGCAFQTLLAVQPESSINNDGTLGQWRLSSAQPSVTTYALGLECFIGRGEVAIKAVFDSAVLSVWQAEHMLRQLDLVLTQLESASPEQMVSEIVALTEEDEKTVWAWNQTVPGAVDRLLHDLVREQALATPEAPAVCGLDGSFTFGELDEISARLAAHLIQLGVSQGTFVPICFEKSAWAVVAMMGVLKAGGAFVPLDPQQSDENRFLVLGKTQACVVLTSESCSSISLPTGCTALAVTEDNLRRAPELDKGVIPSTTKPDSVAYVIFTSGSMGQPKGVVIEHRAISSSCLRHGPVYGIAPTSRVLQFASYTFDACIFEIFMTLIHGGCVCVPSEEQRLGDLTSAMDDMSVNTAFLTPTVAQTIQPESVPALHTLVMGGEAVAKADFDRWDGLSRRFNGYGPTETTVITVVDSYRRDAVGNNRIGKAVGCAAWVVDPWDHQRLAPLGAIGELLIEGPSLAREYLQDTPTTAAAFISDPPWLLAGCGESSGRKGRLYKTGDLVRYNHDGSLSFIGRKDSRLKVGGQWLDVAKMEHQVRNCLPSGTKAVVEMIELAGSRNKKMLAVFIQTSGQEDSGNKANSTVLAMLPVAAGIDVLRLQPDLESAISLSVWVNTISMVYFGVARFPVMASGKTDRKRLREMASMLSSQKLSELQAAAGQGSRRPRTEIERLLQHSWAQVLNIKADRIGVDDNFFHLGGDSVTAMQVSAIARASLIDVSTADILRRRTIAKIAATAKDTRQLSVMELDKGTKENDAVPFDLSPIQQLYVQHERNHIGSFDQSFFLRLSSPVQYRCLKKAMEMVVLRHPMLRARFSQTSAGKWEQHVVDDLSSSLHICLNNGMDSSPTEFEKALAIRRCRETLDIEKGPLVASVVFNDADATSIFISVHHLVIDLVSWRILLRELEWLLSSNHTPLPQTLSFRAWCKLQAQYSAHNLESVAPALDSTLPPPLLSYWGVDKDSNTQEKTVKRGFKLDESTSTAVLGRCNKAFATRPVELLMSALIHSFSATFADRPPPTVFSEGHGRETWDRDIDISSTIGWFTTLWPVQAHHSADQSLLDTTRRVKDAIRGLSMNGWAYFTSKFANEEKARVNASDFPVEVIFNFAGSFQQFERSESVFDPLPIPDESHPSAFSELKRFALFDIAASINKECLNVDFVYSAESRHQDRILDWVEQYQAELQQLVDSLGDRPSEWTLSDFPMAFKSYDAIDWFRNCLLPQLGILDTGDIEDIYPCSPMQERILKAQAQDAHRSRIAFDIEITASSGSDDIDLTRVEQAWRAVVQRHALLRALLVDGMPGSGRSISIVLRNPVISISYIRAQDKALQRIDGPPPIPYKRKWLQHHLTVCRVHEKHLILHFDMNHAILDGHSAFKVLINDFRRAYAGRLDTTGAPYSRFVQYIEQQPWEANHAYWTKYLHTAEPCLIFNPSDAKRSRSDSIVYIPGLDAGMINSFCTRWELTKATIVQAAWAMVLKMYTGAPASCFGMFTSGRDAPIEDADQIFGPLMCLMPRRIRLDGRRSVVETLRGIHEDYVRSLPYQTHPVADMWQAFDIDPPGLFNTSFSYQRGKIDDVEVEFGHACRFGEIRTYSGSDIVIQARDNGTASTIVLFLRPDFISDSEATTLASAFSIAIRCIISDPDRAMDDIDLKRETGIQRLTALFQDAENEERNKGSVSLCP</sequence>
<evidence type="ECO:0000313" key="9">
    <source>
        <dbReference type="Proteomes" id="UP000030816"/>
    </source>
</evidence>
<dbReference type="FunFam" id="3.30.559.30:FF:000003">
    <property type="entry name" value="Nonribosomal peptide synthase SidD"/>
    <property type="match status" value="1"/>
</dbReference>
<keyword evidence="9" id="KW-1185">Reference proteome</keyword>
<dbReference type="PANTHER" id="PTHR45527">
    <property type="entry name" value="NONRIBOSOMAL PEPTIDE SYNTHETASE"/>
    <property type="match status" value="1"/>
</dbReference>
<organism evidence="8 9">
    <name type="scientific">Metarhizium album (strain ARSEF 1941)</name>
    <dbReference type="NCBI Taxonomy" id="1081103"/>
    <lineage>
        <taxon>Eukaryota</taxon>
        <taxon>Fungi</taxon>
        <taxon>Dikarya</taxon>
        <taxon>Ascomycota</taxon>
        <taxon>Pezizomycotina</taxon>
        <taxon>Sordariomycetes</taxon>
        <taxon>Hypocreomycetidae</taxon>
        <taxon>Hypocreales</taxon>
        <taxon>Clavicipitaceae</taxon>
        <taxon>Metarhizium</taxon>
    </lineage>
</organism>
<evidence type="ECO:0000256" key="5">
    <source>
        <dbReference type="ARBA" id="ARBA00022598"/>
    </source>
</evidence>
<dbReference type="GO" id="GO:0016874">
    <property type="term" value="F:ligase activity"/>
    <property type="evidence" value="ECO:0007669"/>
    <property type="project" value="UniProtKB-KW"/>
</dbReference>
<dbReference type="FunFam" id="3.30.559.30:FF:000002">
    <property type="entry name" value="Nonribosomal peptide synthase Pes1"/>
    <property type="match status" value="1"/>
</dbReference>
<dbReference type="Pfam" id="PF00501">
    <property type="entry name" value="AMP-binding"/>
    <property type="match status" value="2"/>
</dbReference>
<dbReference type="SUPFAM" id="SSF52777">
    <property type="entry name" value="CoA-dependent acyltransferases"/>
    <property type="match status" value="6"/>
</dbReference>
<dbReference type="GO" id="GO:0044550">
    <property type="term" value="P:secondary metabolite biosynthetic process"/>
    <property type="evidence" value="ECO:0007669"/>
    <property type="project" value="TreeGrafter"/>
</dbReference>
<dbReference type="Gene3D" id="3.30.559.10">
    <property type="entry name" value="Chloramphenicol acetyltransferase-like domain"/>
    <property type="match status" value="3"/>
</dbReference>
<dbReference type="CDD" id="cd19545">
    <property type="entry name" value="FUM14_C_NRPS-like"/>
    <property type="match status" value="1"/>
</dbReference>
<evidence type="ECO:0000256" key="6">
    <source>
        <dbReference type="ARBA" id="ARBA00029454"/>
    </source>
</evidence>
<protein>
    <submittedName>
        <fullName evidence="8">Amino acid adenylation</fullName>
    </submittedName>
</protein>